<protein>
    <submittedName>
        <fullName evidence="2">Uncharacterized protein</fullName>
    </submittedName>
</protein>
<evidence type="ECO:0000256" key="1">
    <source>
        <dbReference type="SAM" id="MobiDB-lite"/>
    </source>
</evidence>
<keyword evidence="3" id="KW-1185">Reference proteome</keyword>
<dbReference type="EMBL" id="JBHSOH010000003">
    <property type="protein sequence ID" value="MFC5846999.1"/>
    <property type="molecule type" value="Genomic_DNA"/>
</dbReference>
<organism evidence="2 3">
    <name type="scientific">Deinococcus petrolearius</name>
    <dbReference type="NCBI Taxonomy" id="1751295"/>
    <lineage>
        <taxon>Bacteria</taxon>
        <taxon>Thermotogati</taxon>
        <taxon>Deinococcota</taxon>
        <taxon>Deinococci</taxon>
        <taxon>Deinococcales</taxon>
        <taxon>Deinococcaceae</taxon>
        <taxon>Deinococcus</taxon>
    </lineage>
</organism>
<reference evidence="3" key="1">
    <citation type="journal article" date="2019" name="Int. J. Syst. Evol. Microbiol.">
        <title>The Global Catalogue of Microorganisms (GCM) 10K type strain sequencing project: providing services to taxonomists for standard genome sequencing and annotation.</title>
        <authorList>
            <consortium name="The Broad Institute Genomics Platform"/>
            <consortium name="The Broad Institute Genome Sequencing Center for Infectious Disease"/>
            <person name="Wu L."/>
            <person name="Ma J."/>
        </authorList>
    </citation>
    <scope>NUCLEOTIDE SEQUENCE [LARGE SCALE GENOMIC DNA]</scope>
    <source>
        <strain evidence="3">CGMCC 1.15053</strain>
    </source>
</reference>
<accession>A0ABW1DGU8</accession>
<feature type="compositionally biased region" description="Low complexity" evidence="1">
    <location>
        <begin position="34"/>
        <end position="44"/>
    </location>
</feature>
<gene>
    <name evidence="2" type="ORF">ACFPQ6_01640</name>
</gene>
<dbReference type="RefSeq" id="WP_380045741.1">
    <property type="nucleotide sequence ID" value="NZ_JBHSOH010000003.1"/>
</dbReference>
<sequence>MAYQGQLPGGVTVTIEGRGDQTQVNVERGGQRQGSGRTTGRWTQAPKLWRTEDGGVVEIGADEKGWLRITAGGAQSLDRAPDLKGAQAVALTEVQDGEGQPEMKPMAPMKPMKPLGED</sequence>
<feature type="region of interest" description="Disordered" evidence="1">
    <location>
        <begin position="92"/>
        <end position="118"/>
    </location>
</feature>
<comment type="caution">
    <text evidence="2">The sequence shown here is derived from an EMBL/GenBank/DDBJ whole genome shotgun (WGS) entry which is preliminary data.</text>
</comment>
<proteinExistence type="predicted"/>
<evidence type="ECO:0000313" key="2">
    <source>
        <dbReference type="EMBL" id="MFC5846999.1"/>
    </source>
</evidence>
<name>A0ABW1DGU8_9DEIO</name>
<feature type="region of interest" description="Disordered" evidence="1">
    <location>
        <begin position="25"/>
        <end position="44"/>
    </location>
</feature>
<evidence type="ECO:0000313" key="3">
    <source>
        <dbReference type="Proteomes" id="UP001595979"/>
    </source>
</evidence>
<dbReference type="Proteomes" id="UP001595979">
    <property type="component" value="Unassembled WGS sequence"/>
</dbReference>
<feature type="compositionally biased region" description="Low complexity" evidence="1">
    <location>
        <begin position="103"/>
        <end position="118"/>
    </location>
</feature>